<sequence>MTHHTMTPIDAHRPWIRDERDDPARMDWFQTLFNPMGMTGKLHFSRAWTFMFMGRVLLFIVPVFVAFIAGLAGADMSGAWQPVKSVGIPLPALLLPFFFFTIITEFTSWVAHVRRFAEANRSTLKAAIVLVPLFLGLLGFAGGVVSGSAQYQAQQAKAAQAETVAAEGGEAAETDAAAPQEARGPRRPDGPPPTEMQMAMGGGMGLAMPLWALSSFFVMLWTLLHVARLPNGGAGPFRTGSDLTQEEQRLKAYETA</sequence>
<proteinExistence type="predicted"/>
<feature type="compositionally biased region" description="Basic and acidic residues" evidence="1">
    <location>
        <begin position="246"/>
        <end position="256"/>
    </location>
</feature>
<name>A0A160TWK9_9ZZZZ</name>
<feature type="region of interest" description="Disordered" evidence="1">
    <location>
        <begin position="164"/>
        <end position="199"/>
    </location>
</feature>
<feature type="region of interest" description="Disordered" evidence="1">
    <location>
        <begin position="234"/>
        <end position="256"/>
    </location>
</feature>
<evidence type="ECO:0008006" key="4">
    <source>
        <dbReference type="Google" id="ProtNLM"/>
    </source>
</evidence>
<evidence type="ECO:0000256" key="2">
    <source>
        <dbReference type="SAM" id="Phobius"/>
    </source>
</evidence>
<reference evidence="3" key="1">
    <citation type="submission" date="2015-10" db="EMBL/GenBank/DDBJ databases">
        <authorList>
            <person name="Gilbert D.G."/>
        </authorList>
    </citation>
    <scope>NUCLEOTIDE SEQUENCE</scope>
</reference>
<keyword evidence="2" id="KW-1133">Transmembrane helix</keyword>
<feature type="transmembrane region" description="Helical" evidence="2">
    <location>
        <begin position="206"/>
        <end position="224"/>
    </location>
</feature>
<evidence type="ECO:0000313" key="3">
    <source>
        <dbReference type="EMBL" id="CUS55403.1"/>
    </source>
</evidence>
<dbReference type="AlphaFoldDB" id="A0A160TWK9"/>
<dbReference type="EMBL" id="CZQD01000001">
    <property type="protein sequence ID" value="CUS55403.1"/>
    <property type="molecule type" value="Genomic_DNA"/>
</dbReference>
<keyword evidence="2" id="KW-0472">Membrane</keyword>
<feature type="compositionally biased region" description="Low complexity" evidence="1">
    <location>
        <begin position="164"/>
        <end position="182"/>
    </location>
</feature>
<organism evidence="3">
    <name type="scientific">hydrothermal vent metagenome</name>
    <dbReference type="NCBI Taxonomy" id="652676"/>
    <lineage>
        <taxon>unclassified sequences</taxon>
        <taxon>metagenomes</taxon>
        <taxon>ecological metagenomes</taxon>
    </lineage>
</organism>
<protein>
    <recommendedName>
        <fullName evidence="4">DUF805 domain-containing protein</fullName>
    </recommendedName>
</protein>
<gene>
    <name evidence="3" type="ORF">MGWOODY_Hyp1650</name>
</gene>
<evidence type="ECO:0000256" key="1">
    <source>
        <dbReference type="SAM" id="MobiDB-lite"/>
    </source>
</evidence>
<keyword evidence="2" id="KW-0812">Transmembrane</keyword>
<feature type="transmembrane region" description="Helical" evidence="2">
    <location>
        <begin position="123"/>
        <end position="145"/>
    </location>
</feature>
<feature type="transmembrane region" description="Helical" evidence="2">
    <location>
        <begin position="48"/>
        <end position="72"/>
    </location>
</feature>
<feature type="transmembrane region" description="Helical" evidence="2">
    <location>
        <begin position="92"/>
        <end position="111"/>
    </location>
</feature>
<accession>A0A160TWK9</accession>